<name>A0A226EJ10_FOLCA</name>
<gene>
    <name evidence="2" type="ORF">Fcan01_06856</name>
</gene>
<comment type="caution">
    <text evidence="2">The sequence shown here is derived from an EMBL/GenBank/DDBJ whole genome shotgun (WGS) entry which is preliminary data.</text>
</comment>
<dbReference type="GO" id="GO:0005741">
    <property type="term" value="C:mitochondrial outer membrane"/>
    <property type="evidence" value="ECO:0007669"/>
    <property type="project" value="InterPro"/>
</dbReference>
<dbReference type="STRING" id="158441.A0A226EJ10"/>
<reference evidence="2 3" key="1">
    <citation type="submission" date="2015-12" db="EMBL/GenBank/DDBJ databases">
        <title>The genome of Folsomia candida.</title>
        <authorList>
            <person name="Faddeeva A."/>
            <person name="Derks M.F."/>
            <person name="Anvar Y."/>
            <person name="Smit S."/>
            <person name="Van Straalen N."/>
            <person name="Roelofs D."/>
        </authorList>
    </citation>
    <scope>NUCLEOTIDE SEQUENCE [LARGE SCALE GENOMIC DNA]</scope>
    <source>
        <strain evidence="2 3">VU population</strain>
        <tissue evidence="2">Whole body</tissue>
    </source>
</reference>
<feature type="region of interest" description="Disordered" evidence="1">
    <location>
        <begin position="1"/>
        <end position="96"/>
    </location>
</feature>
<proteinExistence type="predicted"/>
<dbReference type="PANTHER" id="PTHR21771:SF1">
    <property type="entry name" value="MITOCHONDRIA-EATING PROTEIN"/>
    <property type="match status" value="1"/>
</dbReference>
<dbReference type="PANTHER" id="PTHR21771">
    <property type="entry name" value="MITOCHONDRIA-EATING PROTEIN-RELATED"/>
    <property type="match status" value="1"/>
</dbReference>
<feature type="compositionally biased region" description="Pro residues" evidence="1">
    <location>
        <begin position="48"/>
        <end position="62"/>
    </location>
</feature>
<keyword evidence="3" id="KW-1185">Reference proteome</keyword>
<feature type="compositionally biased region" description="Polar residues" evidence="1">
    <location>
        <begin position="453"/>
        <end position="464"/>
    </location>
</feature>
<organism evidence="2 3">
    <name type="scientific">Folsomia candida</name>
    <name type="common">Springtail</name>
    <dbReference type="NCBI Taxonomy" id="158441"/>
    <lineage>
        <taxon>Eukaryota</taxon>
        <taxon>Metazoa</taxon>
        <taxon>Ecdysozoa</taxon>
        <taxon>Arthropoda</taxon>
        <taxon>Hexapoda</taxon>
        <taxon>Collembola</taxon>
        <taxon>Entomobryomorpha</taxon>
        <taxon>Isotomoidea</taxon>
        <taxon>Isotomidae</taxon>
        <taxon>Proisotominae</taxon>
        <taxon>Folsomia</taxon>
    </lineage>
</organism>
<dbReference type="InterPro" id="IPR026169">
    <property type="entry name" value="MIEAP"/>
</dbReference>
<dbReference type="Proteomes" id="UP000198287">
    <property type="component" value="Unassembled WGS sequence"/>
</dbReference>
<dbReference type="GO" id="GO:0035695">
    <property type="term" value="P:mitophagy by internal vacuole formation"/>
    <property type="evidence" value="ECO:0007669"/>
    <property type="project" value="TreeGrafter"/>
</dbReference>
<dbReference type="EMBL" id="LNIX01000003">
    <property type="protein sequence ID" value="OXA57097.1"/>
    <property type="molecule type" value="Genomic_DNA"/>
</dbReference>
<evidence type="ECO:0000256" key="1">
    <source>
        <dbReference type="SAM" id="MobiDB-lite"/>
    </source>
</evidence>
<sequence length="464" mass="50795">MLTSRLERAYNTNNNAPTHAPGFQIDYPPPPPPTAKLVRNTNPGATGGPPPLGKEVPPPLPPKMYAAPPQNNHNPLAGLSGGSKDSPPPVLYSQPHMMMPKGRMVTGSGFVLGKMGTIMENPSGSGGSGGENINKDVSGTWSAGLSPVDYKASSLLDSHDRFKPERSQRRLVQRMKWSSQSRWGRSLAGDLFSYNMGPSTPLDKEIKSGGFSPQGNNGHPSYYGHISLPPLPVESESRVSSMTIADVSPRLALKKVLILYEHAQYREAASFINRVSVGTFRIILRELPMDVFVEAMPHSLPILEALFAKIYSAEGPRVDLQLLKPEHVIMHMVKFFSRDDNTATQPNRMRKDSIGPFTQGCRKILGVIVVSEPSLLKRMKERAKILDKIVEGMGQHGLVGTMDESLMPLHDALKLEFQRVVETYKGALQKLEELSLSSNKCSTKNVAKGPAPVSSSHQRQLSLR</sequence>
<dbReference type="AlphaFoldDB" id="A0A226EJ10"/>
<dbReference type="OrthoDB" id="6047381at2759"/>
<accession>A0A226EJ10</accession>
<evidence type="ECO:0000313" key="3">
    <source>
        <dbReference type="Proteomes" id="UP000198287"/>
    </source>
</evidence>
<evidence type="ECO:0000313" key="2">
    <source>
        <dbReference type="EMBL" id="OXA57097.1"/>
    </source>
</evidence>
<protein>
    <submittedName>
        <fullName evidence="2">Uncharacterized protein</fullName>
    </submittedName>
</protein>
<dbReference type="GO" id="GO:0035694">
    <property type="term" value="P:mitochondrial protein catabolic process"/>
    <property type="evidence" value="ECO:0007669"/>
    <property type="project" value="InterPro"/>
</dbReference>
<feature type="region of interest" description="Disordered" evidence="1">
    <location>
        <begin position="441"/>
        <end position="464"/>
    </location>
</feature>